<keyword evidence="10 12" id="KW-0486">Methionine biosynthesis</keyword>
<dbReference type="SUPFAM" id="SSF51735">
    <property type="entry name" value="NAD(P)-binding Rossmann-fold domains"/>
    <property type="match status" value="1"/>
</dbReference>
<dbReference type="RefSeq" id="WP_120176333.1">
    <property type="nucleotide sequence ID" value="NZ_AP018786.1"/>
</dbReference>
<dbReference type="InterPro" id="IPR046346">
    <property type="entry name" value="Aminoacid_DH-like_N_sf"/>
</dbReference>
<comment type="caution">
    <text evidence="12">Lacks conserved residue(s) required for the propagation of feature annotation.</text>
</comment>
<dbReference type="FunFam" id="3.40.50.720:FF:000094">
    <property type="entry name" value="Bifunctional protein FolD"/>
    <property type="match status" value="1"/>
</dbReference>
<dbReference type="GO" id="GO:0005829">
    <property type="term" value="C:cytosol"/>
    <property type="evidence" value="ECO:0007669"/>
    <property type="project" value="TreeGrafter"/>
</dbReference>
<dbReference type="InterPro" id="IPR020630">
    <property type="entry name" value="THF_DH/CycHdrlase_cat_dom"/>
</dbReference>
<evidence type="ECO:0000256" key="3">
    <source>
        <dbReference type="ARBA" id="ARBA00022563"/>
    </source>
</evidence>
<dbReference type="SUPFAM" id="SSF53223">
    <property type="entry name" value="Aminoacid dehydrogenase-like, N-terminal domain"/>
    <property type="match status" value="1"/>
</dbReference>
<keyword evidence="4 12" id="KW-0028">Amino-acid biosynthesis</keyword>
<name>A0A2Z6IDC9_9BURK</name>
<dbReference type="GO" id="GO:0006164">
    <property type="term" value="P:purine nucleotide biosynthetic process"/>
    <property type="evidence" value="ECO:0007669"/>
    <property type="project" value="UniProtKB-KW"/>
</dbReference>
<evidence type="ECO:0000256" key="9">
    <source>
        <dbReference type="ARBA" id="ARBA00023102"/>
    </source>
</evidence>
<sequence>MTARLFSGKALALAMESDQKVRAEALPRNPALAVVLVGDDPASRVYVRNKVRACERTSVRSIEITLPYETTEETVLAEVARLNADPEVDGILVQLPLPEHVDASKVVSAIDPAKDVDGFHTTSAGSLLQGLPGFRPCTPAGVMEILKAAEIDPAGKQALVIGRSMIVGKPMALMLLDADATVTIAHSRTPNLPELCRQADIVVAAAGKADLVKAYMVKEGAVVIDVGTNRLPSGRLVGDVAPDVVDRASVMTPVPGGVGPMTIAMLIENTIRSAEGRLGKAH</sequence>
<feature type="domain" description="Tetrahydrofolate dehydrogenase/cyclohydrolase NAD(P)-binding" evidence="14">
    <location>
        <begin position="136"/>
        <end position="275"/>
    </location>
</feature>
<dbReference type="Gene3D" id="3.40.50.10860">
    <property type="entry name" value="Leucine Dehydrogenase, chain A, domain 1"/>
    <property type="match status" value="1"/>
</dbReference>
<keyword evidence="3 12" id="KW-0554">One-carbon metabolism</keyword>
<comment type="function">
    <text evidence="12">Catalyzes the oxidation of 5,10-methylenetetrahydrofolate to 5,10-methenyltetrahydrofolate and then the hydrolysis of 5,10-methenyltetrahydrofolate to 10-formyltetrahydrofolate.</text>
</comment>
<dbReference type="EC" id="1.5.1.5" evidence="12"/>
<keyword evidence="11 12" id="KW-0511">Multifunctional enzyme</keyword>
<evidence type="ECO:0000256" key="2">
    <source>
        <dbReference type="ARBA" id="ARBA00011738"/>
    </source>
</evidence>
<dbReference type="GO" id="GO:0004488">
    <property type="term" value="F:methylenetetrahydrofolate dehydrogenase (NADP+) activity"/>
    <property type="evidence" value="ECO:0007669"/>
    <property type="project" value="UniProtKB-UniRule"/>
</dbReference>
<proteinExistence type="inferred from homology"/>
<comment type="pathway">
    <text evidence="1 12">One-carbon metabolism; tetrahydrofolate interconversion.</text>
</comment>
<keyword evidence="9 12" id="KW-0368">Histidine biosynthesis</keyword>
<evidence type="ECO:0000256" key="8">
    <source>
        <dbReference type="ARBA" id="ARBA00023002"/>
    </source>
</evidence>
<evidence type="ECO:0000313" key="15">
    <source>
        <dbReference type="EMBL" id="BBF22646.1"/>
    </source>
</evidence>
<evidence type="ECO:0000256" key="12">
    <source>
        <dbReference type="HAMAP-Rule" id="MF_01576"/>
    </source>
</evidence>
<comment type="similarity">
    <text evidence="12">Belongs to the tetrahydrofolate dehydrogenase/cyclohydrolase family.</text>
</comment>
<dbReference type="PANTHER" id="PTHR48099:SF5">
    <property type="entry name" value="C-1-TETRAHYDROFOLATE SYNTHASE, CYTOPLASMIC"/>
    <property type="match status" value="1"/>
</dbReference>
<dbReference type="HAMAP" id="MF_01576">
    <property type="entry name" value="THF_DHG_CYH"/>
    <property type="match status" value="1"/>
</dbReference>
<dbReference type="InterPro" id="IPR020631">
    <property type="entry name" value="THF_DH/CycHdrlase_NAD-bd_dom"/>
</dbReference>
<reference evidence="15 16" key="1">
    <citation type="journal article" date="2018" name="Int. J. Syst. Evol. Microbiol.">
        <title>Mesosutterella multiformis gen. nov., sp. nov., a member of the family Sutterellaceae and Sutterella megalosphaeroides sp. nov., isolated from human faeces.</title>
        <authorList>
            <person name="Sakamoto M."/>
            <person name="Ikeyama N."/>
            <person name="Kunihiro T."/>
            <person name="Iino T."/>
            <person name="Yuki M."/>
            <person name="Ohkuma M."/>
        </authorList>
    </citation>
    <scope>NUCLEOTIDE SEQUENCE [LARGE SCALE GENOMIC DNA]</scope>
    <source>
        <strain evidence="15 16">6FBBBH3</strain>
    </source>
</reference>
<evidence type="ECO:0000256" key="11">
    <source>
        <dbReference type="ARBA" id="ARBA00023268"/>
    </source>
</evidence>
<evidence type="ECO:0000259" key="13">
    <source>
        <dbReference type="Pfam" id="PF00763"/>
    </source>
</evidence>
<evidence type="ECO:0000259" key="14">
    <source>
        <dbReference type="Pfam" id="PF02882"/>
    </source>
</evidence>
<keyword evidence="7 12" id="KW-0521">NADP</keyword>
<dbReference type="Gene3D" id="3.40.50.720">
    <property type="entry name" value="NAD(P)-binding Rossmann-like Domain"/>
    <property type="match status" value="1"/>
</dbReference>
<evidence type="ECO:0000256" key="4">
    <source>
        <dbReference type="ARBA" id="ARBA00022605"/>
    </source>
</evidence>
<dbReference type="Pfam" id="PF02882">
    <property type="entry name" value="THF_DHG_CYH_C"/>
    <property type="match status" value="1"/>
</dbReference>
<evidence type="ECO:0000256" key="5">
    <source>
        <dbReference type="ARBA" id="ARBA00022755"/>
    </source>
</evidence>
<evidence type="ECO:0000256" key="6">
    <source>
        <dbReference type="ARBA" id="ARBA00022801"/>
    </source>
</evidence>
<dbReference type="PROSITE" id="PS00767">
    <property type="entry name" value="THF_DHG_CYH_2"/>
    <property type="match status" value="1"/>
</dbReference>
<dbReference type="InterPro" id="IPR036291">
    <property type="entry name" value="NAD(P)-bd_dom_sf"/>
</dbReference>
<protein>
    <recommendedName>
        <fullName evidence="12">Bifunctional protein FolD</fullName>
    </recommendedName>
    <domain>
        <recommendedName>
            <fullName evidence="12">Methylenetetrahydrofolate dehydrogenase</fullName>
            <ecNumber evidence="12">1.5.1.5</ecNumber>
        </recommendedName>
    </domain>
    <domain>
        <recommendedName>
            <fullName evidence="12">Methenyltetrahydrofolate cyclohydrolase</fullName>
            <ecNumber evidence="12">3.5.4.9</ecNumber>
        </recommendedName>
    </domain>
</protein>
<feature type="domain" description="Tetrahydrofolate dehydrogenase/cyclohydrolase catalytic" evidence="13">
    <location>
        <begin position="7"/>
        <end position="117"/>
    </location>
</feature>
<dbReference type="KEGG" id="sutt:SUTMEG_05370"/>
<comment type="subunit">
    <text evidence="2 12">Homodimer.</text>
</comment>
<dbReference type="PANTHER" id="PTHR48099">
    <property type="entry name" value="C-1-TETRAHYDROFOLATE SYNTHASE, CYTOPLASMIC-RELATED"/>
    <property type="match status" value="1"/>
</dbReference>
<dbReference type="GO" id="GO:0000105">
    <property type="term" value="P:L-histidine biosynthetic process"/>
    <property type="evidence" value="ECO:0007669"/>
    <property type="project" value="UniProtKB-KW"/>
</dbReference>
<gene>
    <name evidence="12 15" type="primary">folD</name>
    <name evidence="15" type="ORF">SUTMEG_05370</name>
</gene>
<dbReference type="AlphaFoldDB" id="A0A2Z6IDC9"/>
<evidence type="ECO:0000256" key="1">
    <source>
        <dbReference type="ARBA" id="ARBA00004777"/>
    </source>
</evidence>
<dbReference type="Proteomes" id="UP000271003">
    <property type="component" value="Chromosome"/>
</dbReference>
<keyword evidence="6 12" id="KW-0378">Hydrolase</keyword>
<dbReference type="GO" id="GO:0009086">
    <property type="term" value="P:methionine biosynthetic process"/>
    <property type="evidence" value="ECO:0007669"/>
    <property type="project" value="UniProtKB-KW"/>
</dbReference>
<dbReference type="Pfam" id="PF00763">
    <property type="entry name" value="THF_DHG_CYH"/>
    <property type="match status" value="1"/>
</dbReference>
<comment type="catalytic activity">
    <reaction evidence="12">
        <text>(6R)-5,10-methylene-5,6,7,8-tetrahydrofolate + NADP(+) = (6R)-5,10-methenyltetrahydrofolate + NADPH</text>
        <dbReference type="Rhea" id="RHEA:22812"/>
        <dbReference type="ChEBI" id="CHEBI:15636"/>
        <dbReference type="ChEBI" id="CHEBI:57455"/>
        <dbReference type="ChEBI" id="CHEBI:57783"/>
        <dbReference type="ChEBI" id="CHEBI:58349"/>
        <dbReference type="EC" id="1.5.1.5"/>
    </reaction>
</comment>
<dbReference type="CDD" id="cd01080">
    <property type="entry name" value="NAD_bind_m-THF_DH_Cyclohyd"/>
    <property type="match status" value="1"/>
</dbReference>
<keyword evidence="8 12" id="KW-0560">Oxidoreductase</keyword>
<keyword evidence="5 12" id="KW-0658">Purine biosynthesis</keyword>
<comment type="catalytic activity">
    <reaction evidence="12">
        <text>(6R)-5,10-methenyltetrahydrofolate + H2O = (6R)-10-formyltetrahydrofolate + H(+)</text>
        <dbReference type="Rhea" id="RHEA:23700"/>
        <dbReference type="ChEBI" id="CHEBI:15377"/>
        <dbReference type="ChEBI" id="CHEBI:15378"/>
        <dbReference type="ChEBI" id="CHEBI:57455"/>
        <dbReference type="ChEBI" id="CHEBI:195366"/>
        <dbReference type="EC" id="3.5.4.9"/>
    </reaction>
</comment>
<dbReference type="NCBIfam" id="NF010783">
    <property type="entry name" value="PRK14186.1"/>
    <property type="match status" value="1"/>
</dbReference>
<feature type="binding site" evidence="12">
    <location>
        <begin position="162"/>
        <end position="164"/>
    </location>
    <ligand>
        <name>NADP(+)</name>
        <dbReference type="ChEBI" id="CHEBI:58349"/>
    </ligand>
</feature>
<dbReference type="FunFam" id="3.40.50.10860:FF:000005">
    <property type="entry name" value="C-1-tetrahydrofolate synthase, cytoplasmic, putative"/>
    <property type="match status" value="1"/>
</dbReference>
<dbReference type="InterPro" id="IPR020867">
    <property type="entry name" value="THF_DH/CycHdrlase_CS"/>
</dbReference>
<dbReference type="InterPro" id="IPR000672">
    <property type="entry name" value="THF_DH/CycHdrlase"/>
</dbReference>
<accession>A0A2Z6IDC9</accession>
<evidence type="ECO:0000256" key="7">
    <source>
        <dbReference type="ARBA" id="ARBA00022857"/>
    </source>
</evidence>
<dbReference type="EMBL" id="AP018786">
    <property type="protein sequence ID" value="BBF22646.1"/>
    <property type="molecule type" value="Genomic_DNA"/>
</dbReference>
<dbReference type="EC" id="3.5.4.9" evidence="12"/>
<keyword evidence="16" id="KW-1185">Reference proteome</keyword>
<dbReference type="UniPathway" id="UPA00193"/>
<dbReference type="GO" id="GO:0035999">
    <property type="term" value="P:tetrahydrofolate interconversion"/>
    <property type="evidence" value="ECO:0007669"/>
    <property type="project" value="UniProtKB-UniRule"/>
</dbReference>
<feature type="binding site" evidence="12">
    <location>
        <position position="228"/>
    </location>
    <ligand>
        <name>NADP(+)</name>
        <dbReference type="ChEBI" id="CHEBI:58349"/>
    </ligand>
</feature>
<organism evidence="15 16">
    <name type="scientific">Sutterella megalosphaeroides</name>
    <dbReference type="NCBI Taxonomy" id="2494234"/>
    <lineage>
        <taxon>Bacteria</taxon>
        <taxon>Pseudomonadati</taxon>
        <taxon>Pseudomonadota</taxon>
        <taxon>Betaproteobacteria</taxon>
        <taxon>Burkholderiales</taxon>
        <taxon>Sutterellaceae</taxon>
        <taxon>Sutterella</taxon>
    </lineage>
</organism>
<evidence type="ECO:0000313" key="16">
    <source>
        <dbReference type="Proteomes" id="UP000271003"/>
    </source>
</evidence>
<evidence type="ECO:0000256" key="10">
    <source>
        <dbReference type="ARBA" id="ARBA00023167"/>
    </source>
</evidence>
<dbReference type="GO" id="GO:0004477">
    <property type="term" value="F:methenyltetrahydrofolate cyclohydrolase activity"/>
    <property type="evidence" value="ECO:0007669"/>
    <property type="project" value="UniProtKB-UniRule"/>
</dbReference>
<dbReference type="PRINTS" id="PR00085">
    <property type="entry name" value="THFDHDRGNASE"/>
</dbReference>
<dbReference type="OrthoDB" id="9803580at2"/>